<gene>
    <name evidence="11" type="ORF">GCK32_003547</name>
</gene>
<keyword evidence="4 9" id="KW-0812">Transmembrane</keyword>
<dbReference type="InterPro" id="IPR003392">
    <property type="entry name" value="PTHD_SSD"/>
</dbReference>
<feature type="transmembrane region" description="Helical" evidence="9">
    <location>
        <begin position="716"/>
        <end position="741"/>
    </location>
</feature>
<evidence type="ECO:0000256" key="4">
    <source>
        <dbReference type="ARBA" id="ARBA00022692"/>
    </source>
</evidence>
<keyword evidence="6 9" id="KW-0472">Membrane</keyword>
<evidence type="ECO:0000256" key="6">
    <source>
        <dbReference type="ARBA" id="ARBA00023136"/>
    </source>
</evidence>
<reference evidence="11 12" key="1">
    <citation type="submission" date="2019-10" db="EMBL/GenBank/DDBJ databases">
        <title>Assembly and Annotation for the nematode Trichostrongylus colubriformis.</title>
        <authorList>
            <person name="Martin J."/>
        </authorList>
    </citation>
    <scope>NUCLEOTIDE SEQUENCE [LARGE SCALE GENOMIC DNA]</scope>
    <source>
        <strain evidence="11">G859</strain>
        <tissue evidence="11">Whole worm</tissue>
    </source>
</reference>
<dbReference type="GO" id="GO:0030659">
    <property type="term" value="C:cytoplasmic vesicle membrane"/>
    <property type="evidence" value="ECO:0007669"/>
    <property type="project" value="TreeGrafter"/>
</dbReference>
<dbReference type="GO" id="GO:0005886">
    <property type="term" value="C:plasma membrane"/>
    <property type="evidence" value="ECO:0007669"/>
    <property type="project" value="UniProtKB-SubCell"/>
</dbReference>
<evidence type="ECO:0000256" key="8">
    <source>
        <dbReference type="SAM" id="MobiDB-lite"/>
    </source>
</evidence>
<name>A0AAN8G0W2_TRICO</name>
<sequence length="858" mass="96557">MMRSPKKFEDFRKRAFYKLGLSVGSYPWTYIISLLLFSAFSSLGFLRFHQINNTRIIYTDSKSPSREEARILHSFLRQNGTLNIVEVMIESRDNGSLLRDNYRQQLWNMIHEINTKITVEDSSGHQLTYYDMCEPYCQKNEPVTAFLDVYNRNFSRVNATYPTMDILGKRIFIAENIYGVSLDNDTNNIGAFTTVLLQYLMVYPETKPLFDWEAKVVSLVYDSSKYDRLRSSIGSDSLIDAEMRKMGSSMAPFISVTLFLLMMFLMLCSLRYKRRESKLLEAMIGGVVPLLAEVTTIGLLSANGIAFQSIVVSTLFMILGIGIDDVFIMLAAWHSTDKSMDTPKRTAKMIQVSGSSMTITSLTNMISFGTGVFSSTLALQTFAIYSAVASAICYFYQLIIFSALLTLTAHREHRSDIDSRSGCLPEELTCIKYAGGFHDRAWKFLARLVVKPWMKLLTVLALISYWTATYYGISAARTELAVQTVLPHGRIAQFKRRHDEILKEMQTLVVVVTTPGDLRDPRRLRNVIRMIEDYELAGYSYGPESTMCFLKPYMDFVEFQEMEEKQEKVAFTYVHIPDFINSDTSWKGTMRVNETACALNNPSCLSSFLFTTGFTTLTGYQEMIPLLQEWRDISKKYSELGVYPYSLTSGYVDQSAKLGAVIWQTLFSAIICMGIAFIFFIPDIVSIAAAMFSLLSVNLGVLGFLSLWGVNIDPVSIAALLVSIGFSVDISAHISYHYYLVKAPTPREKLEHAFLNIGWPAMQGILSTCLGGFSILIKPSYLGTVFAKTIFLVSVIGLIHGFIVLPVFLSMLTSLLKYGKSAIAPCTYDQSDKSISASATPPTGISDKNTTDYVDFRN</sequence>
<protein>
    <submittedName>
        <fullName evidence="11">SSD domain-containing protein</fullName>
    </submittedName>
</protein>
<evidence type="ECO:0000256" key="7">
    <source>
        <dbReference type="ARBA" id="ARBA00023180"/>
    </source>
</evidence>
<keyword evidence="12" id="KW-1185">Reference proteome</keyword>
<dbReference type="Gene3D" id="1.20.1640.10">
    <property type="entry name" value="Multidrug efflux transporter AcrB transmembrane domain"/>
    <property type="match status" value="2"/>
</dbReference>
<dbReference type="GO" id="GO:0018996">
    <property type="term" value="P:molting cycle, collagen and cuticulin-based cuticle"/>
    <property type="evidence" value="ECO:0007669"/>
    <property type="project" value="TreeGrafter"/>
</dbReference>
<comment type="subcellular location">
    <subcellularLocation>
        <location evidence="1">Cell membrane</location>
        <topology evidence="1">Multi-pass membrane protein</topology>
    </subcellularLocation>
</comment>
<feature type="domain" description="SSD" evidence="10">
    <location>
        <begin position="252"/>
        <end position="407"/>
    </location>
</feature>
<dbReference type="PANTHER" id="PTHR10796:SF104">
    <property type="entry name" value="SSD DOMAIN-CONTAINING PROTEIN"/>
    <property type="match status" value="1"/>
</dbReference>
<dbReference type="PROSITE" id="PS50156">
    <property type="entry name" value="SSD"/>
    <property type="match status" value="1"/>
</dbReference>
<dbReference type="InterPro" id="IPR051697">
    <property type="entry name" value="Patched_domain-protein"/>
</dbReference>
<feature type="transmembrane region" description="Helical" evidence="9">
    <location>
        <begin position="688"/>
        <end position="710"/>
    </location>
</feature>
<comment type="caution">
    <text evidence="11">The sequence shown here is derived from an EMBL/GenBank/DDBJ whole genome shotgun (WGS) entry which is preliminary data.</text>
</comment>
<comment type="similarity">
    <text evidence="2">Belongs to the patched family.</text>
</comment>
<evidence type="ECO:0000256" key="5">
    <source>
        <dbReference type="ARBA" id="ARBA00022989"/>
    </source>
</evidence>
<feature type="transmembrane region" description="Helical" evidence="9">
    <location>
        <begin position="661"/>
        <end position="681"/>
    </location>
</feature>
<dbReference type="EMBL" id="WIXE01000701">
    <property type="protein sequence ID" value="KAK5986334.1"/>
    <property type="molecule type" value="Genomic_DNA"/>
</dbReference>
<feature type="transmembrane region" description="Helical" evidence="9">
    <location>
        <begin position="382"/>
        <end position="407"/>
    </location>
</feature>
<dbReference type="Proteomes" id="UP001331761">
    <property type="component" value="Unassembled WGS sequence"/>
</dbReference>
<evidence type="ECO:0000313" key="12">
    <source>
        <dbReference type="Proteomes" id="UP001331761"/>
    </source>
</evidence>
<feature type="transmembrane region" description="Helical" evidence="9">
    <location>
        <begin position="21"/>
        <end position="46"/>
    </location>
</feature>
<dbReference type="FunFam" id="1.20.1640.10:FF:000013">
    <property type="entry name" value="PaTched Related family"/>
    <property type="match status" value="1"/>
</dbReference>
<feature type="compositionally biased region" description="Polar residues" evidence="8">
    <location>
        <begin position="834"/>
        <end position="852"/>
    </location>
</feature>
<dbReference type="GO" id="GO:0006897">
    <property type="term" value="P:endocytosis"/>
    <property type="evidence" value="ECO:0007669"/>
    <property type="project" value="TreeGrafter"/>
</dbReference>
<evidence type="ECO:0000256" key="3">
    <source>
        <dbReference type="ARBA" id="ARBA00022475"/>
    </source>
</evidence>
<evidence type="ECO:0000256" key="9">
    <source>
        <dbReference type="SAM" id="Phobius"/>
    </source>
</evidence>
<feature type="transmembrane region" description="Helical" evidence="9">
    <location>
        <begin position="789"/>
        <end position="812"/>
    </location>
</feature>
<evidence type="ECO:0000256" key="2">
    <source>
        <dbReference type="ARBA" id="ARBA00005585"/>
    </source>
</evidence>
<organism evidence="11 12">
    <name type="scientific">Trichostrongylus colubriformis</name>
    <name type="common">Black scour worm</name>
    <dbReference type="NCBI Taxonomy" id="6319"/>
    <lineage>
        <taxon>Eukaryota</taxon>
        <taxon>Metazoa</taxon>
        <taxon>Ecdysozoa</taxon>
        <taxon>Nematoda</taxon>
        <taxon>Chromadorea</taxon>
        <taxon>Rhabditida</taxon>
        <taxon>Rhabditina</taxon>
        <taxon>Rhabditomorpha</taxon>
        <taxon>Strongyloidea</taxon>
        <taxon>Trichostrongylidae</taxon>
        <taxon>Trichostrongylus</taxon>
    </lineage>
</organism>
<feature type="transmembrane region" description="Helical" evidence="9">
    <location>
        <begin position="306"/>
        <end position="333"/>
    </location>
</feature>
<feature type="region of interest" description="Disordered" evidence="8">
    <location>
        <begin position="834"/>
        <end position="858"/>
    </location>
</feature>
<feature type="transmembrane region" description="Helical" evidence="9">
    <location>
        <begin position="250"/>
        <end position="270"/>
    </location>
</feature>
<proteinExistence type="inferred from homology"/>
<dbReference type="AlphaFoldDB" id="A0AAN8G0W2"/>
<dbReference type="InterPro" id="IPR000731">
    <property type="entry name" value="SSD"/>
</dbReference>
<evidence type="ECO:0000256" key="1">
    <source>
        <dbReference type="ARBA" id="ARBA00004651"/>
    </source>
</evidence>
<keyword evidence="3" id="KW-1003">Cell membrane</keyword>
<evidence type="ECO:0000259" key="10">
    <source>
        <dbReference type="PROSITE" id="PS50156"/>
    </source>
</evidence>
<feature type="transmembrane region" description="Helical" evidence="9">
    <location>
        <begin position="282"/>
        <end position="300"/>
    </location>
</feature>
<feature type="transmembrane region" description="Helical" evidence="9">
    <location>
        <begin position="354"/>
        <end position="376"/>
    </location>
</feature>
<feature type="transmembrane region" description="Helical" evidence="9">
    <location>
        <begin position="753"/>
        <end position="777"/>
    </location>
</feature>
<keyword evidence="7" id="KW-0325">Glycoprotein</keyword>
<dbReference type="SUPFAM" id="SSF82866">
    <property type="entry name" value="Multidrug efflux transporter AcrB transmembrane domain"/>
    <property type="match status" value="2"/>
</dbReference>
<accession>A0AAN8G0W2</accession>
<dbReference type="PANTHER" id="PTHR10796">
    <property type="entry name" value="PATCHED-RELATED"/>
    <property type="match status" value="1"/>
</dbReference>
<keyword evidence="5 9" id="KW-1133">Transmembrane helix</keyword>
<evidence type="ECO:0000313" key="11">
    <source>
        <dbReference type="EMBL" id="KAK5986334.1"/>
    </source>
</evidence>
<dbReference type="Pfam" id="PF02460">
    <property type="entry name" value="Patched"/>
    <property type="match status" value="1"/>
</dbReference>